<comment type="caution">
    <text evidence="2">The sequence shown here is derived from an EMBL/GenBank/DDBJ whole genome shotgun (WGS) entry which is preliminary data.</text>
</comment>
<keyword evidence="1" id="KW-0472">Membrane</keyword>
<name>A0A919VIX6_9ACTN</name>
<dbReference type="Proteomes" id="UP000681340">
    <property type="component" value="Unassembled WGS sequence"/>
</dbReference>
<feature type="transmembrane region" description="Helical" evidence="1">
    <location>
        <begin position="66"/>
        <end position="85"/>
    </location>
</feature>
<feature type="transmembrane region" description="Helical" evidence="1">
    <location>
        <begin position="129"/>
        <end position="152"/>
    </location>
</feature>
<sequence>MNAFKNEGVGSVWVLVNLLVAVGMLVVVPAGLRLIRDPALAFARRCWPVGAVAGAVSLWLPRGTVATSLATVYAVAAAVLCAYALSRPVRPRREWPTEAAVLTALISPAVAASALIAERAGYHLFGFELGILTLTVAHFHFAGFAAALIAGLESSVRSRVAAGRSDGQSQLTPGRAADAAALTVPAGTLLVLLGYFTAEAVELAGAIVLTAGMWTVGWLTWRYARTAPDRLTALLLGCSAVVLAASMALAVSWALGEATGLPHPSLAWMAATHGVANALGFAVCAMVGRHRAGAYLGHEEGTP</sequence>
<dbReference type="Pfam" id="PF14158">
    <property type="entry name" value="YndJ"/>
    <property type="match status" value="1"/>
</dbReference>
<evidence type="ECO:0000256" key="1">
    <source>
        <dbReference type="SAM" id="Phobius"/>
    </source>
</evidence>
<dbReference type="EMBL" id="BOQL01000022">
    <property type="protein sequence ID" value="GIM67606.1"/>
    <property type="molecule type" value="Genomic_DNA"/>
</dbReference>
<gene>
    <name evidence="2" type="ORF">Aau02nite_28030</name>
</gene>
<evidence type="ECO:0008006" key="4">
    <source>
        <dbReference type="Google" id="ProtNLM"/>
    </source>
</evidence>
<accession>A0A919VIX6</accession>
<dbReference type="AlphaFoldDB" id="A0A919VIX6"/>
<evidence type="ECO:0000313" key="2">
    <source>
        <dbReference type="EMBL" id="GIM67606.1"/>
    </source>
</evidence>
<evidence type="ECO:0000313" key="3">
    <source>
        <dbReference type="Proteomes" id="UP000681340"/>
    </source>
</evidence>
<keyword evidence="1" id="KW-0812">Transmembrane</keyword>
<protein>
    <recommendedName>
        <fullName evidence="4">YndJ-like protein</fullName>
    </recommendedName>
</protein>
<organism evidence="2 3">
    <name type="scientific">Actinoplanes auranticolor</name>
    <dbReference type="NCBI Taxonomy" id="47988"/>
    <lineage>
        <taxon>Bacteria</taxon>
        <taxon>Bacillati</taxon>
        <taxon>Actinomycetota</taxon>
        <taxon>Actinomycetes</taxon>
        <taxon>Micromonosporales</taxon>
        <taxon>Micromonosporaceae</taxon>
        <taxon>Actinoplanes</taxon>
    </lineage>
</organism>
<keyword evidence="1" id="KW-1133">Transmembrane helix</keyword>
<reference evidence="2" key="1">
    <citation type="submission" date="2021-03" db="EMBL/GenBank/DDBJ databases">
        <title>Whole genome shotgun sequence of Actinoplanes auranticolor NBRC 12245.</title>
        <authorList>
            <person name="Komaki H."/>
            <person name="Tamura T."/>
        </authorList>
    </citation>
    <scope>NUCLEOTIDE SEQUENCE</scope>
    <source>
        <strain evidence="2">NBRC 12245</strain>
    </source>
</reference>
<feature type="transmembrane region" description="Helical" evidence="1">
    <location>
        <begin position="179"/>
        <end position="197"/>
    </location>
</feature>
<dbReference type="InterPro" id="IPR025450">
    <property type="entry name" value="YndJ-like"/>
</dbReference>
<feature type="transmembrane region" description="Helical" evidence="1">
    <location>
        <begin position="97"/>
        <end position="117"/>
    </location>
</feature>
<feature type="transmembrane region" description="Helical" evidence="1">
    <location>
        <begin position="267"/>
        <end position="288"/>
    </location>
</feature>
<feature type="transmembrane region" description="Helical" evidence="1">
    <location>
        <begin position="12"/>
        <end position="35"/>
    </location>
</feature>
<feature type="transmembrane region" description="Helical" evidence="1">
    <location>
        <begin position="233"/>
        <end position="255"/>
    </location>
</feature>
<proteinExistence type="predicted"/>
<keyword evidence="3" id="KW-1185">Reference proteome</keyword>
<feature type="transmembrane region" description="Helical" evidence="1">
    <location>
        <begin position="203"/>
        <end position="221"/>
    </location>
</feature>